<accession>A0ACB5SY01</accession>
<proteinExistence type="predicted"/>
<dbReference type="EMBL" id="BSXS01001488">
    <property type="protein sequence ID" value="GME76327.1"/>
    <property type="molecule type" value="Genomic_DNA"/>
</dbReference>
<dbReference type="Proteomes" id="UP001165064">
    <property type="component" value="Unassembled WGS sequence"/>
</dbReference>
<gene>
    <name evidence="1" type="ORF">Amon02_000255100</name>
</gene>
<name>A0ACB5SY01_AMBMO</name>
<evidence type="ECO:0000313" key="2">
    <source>
        <dbReference type="Proteomes" id="UP001165064"/>
    </source>
</evidence>
<sequence length="213" mass="24448">MKHLDLTGDSPISWICLGIFDSFVTEDDDCWKSLPPNVFFIHIVVQVLLSSTELVHTNTKNQKVPSSDYGGKIGGLTFHQHVNSRLIHLNPTKTKFLADDGTDIILNYFNKGFNITPPADLPYSKVQFDTKFSPTLALEHPPNFCRPRSCYNRPPLVFRYPKEQMNIPFFGYPYSVGGFWLHYPSHSDPPPMWISSDNHFNYPLRVQPDKYPT</sequence>
<organism evidence="1 2">
    <name type="scientific">Ambrosiozyma monospora</name>
    <name type="common">Yeast</name>
    <name type="synonym">Endomycopsis monosporus</name>
    <dbReference type="NCBI Taxonomy" id="43982"/>
    <lineage>
        <taxon>Eukaryota</taxon>
        <taxon>Fungi</taxon>
        <taxon>Dikarya</taxon>
        <taxon>Ascomycota</taxon>
        <taxon>Saccharomycotina</taxon>
        <taxon>Pichiomycetes</taxon>
        <taxon>Pichiales</taxon>
        <taxon>Pichiaceae</taxon>
        <taxon>Ambrosiozyma</taxon>
    </lineage>
</organism>
<protein>
    <submittedName>
        <fullName evidence="1">Unnamed protein product</fullName>
    </submittedName>
</protein>
<keyword evidence="2" id="KW-1185">Reference proteome</keyword>
<reference evidence="1" key="1">
    <citation type="submission" date="2023-04" db="EMBL/GenBank/DDBJ databases">
        <title>Ambrosiozyma monospora NBRC 10751.</title>
        <authorList>
            <person name="Ichikawa N."/>
            <person name="Sato H."/>
            <person name="Tonouchi N."/>
        </authorList>
    </citation>
    <scope>NUCLEOTIDE SEQUENCE</scope>
    <source>
        <strain evidence="1">NBRC 10751</strain>
    </source>
</reference>
<evidence type="ECO:0000313" key="1">
    <source>
        <dbReference type="EMBL" id="GME76327.1"/>
    </source>
</evidence>
<comment type="caution">
    <text evidence="1">The sequence shown here is derived from an EMBL/GenBank/DDBJ whole genome shotgun (WGS) entry which is preliminary data.</text>
</comment>